<dbReference type="EMBL" id="SKCS01000051">
    <property type="protein sequence ID" value="TNN19291.1"/>
    <property type="molecule type" value="Genomic_DNA"/>
</dbReference>
<sequence>MALINSNKADGDENFVENAHHLRSPSQSSVSSEELLIWSKAEGNDYDWELFSKVPPCNGEFGCVQNPLNIESENSYTTAANRHSDSSNDVSRSITVTEVNSSSSFSKNGGTTIHSSSSHNFSTVPLSVSPSTSQSCLYYMNGSTKGQFIHSTKTKMTKTTFSGLLPSSSFSTTSKSKNVIINHCTSSSNLPEKRNINMLADDFIDLDIKINPVSNSSMITYHPEIDCVSLQESPMLSSQNSFHNQKLLPLSLSACNNSVNIQKSNVIFQSPEINSIKQTSPNPQFVECHNNSTFTNCGYIQNVNNKSDNNNN</sequence>
<protein>
    <submittedName>
        <fullName evidence="1">Uncharacterized protein</fullName>
    </submittedName>
</protein>
<evidence type="ECO:0000313" key="2">
    <source>
        <dbReference type="Proteomes" id="UP000311919"/>
    </source>
</evidence>
<organism evidence="1 2">
    <name type="scientific">Schistosoma japonicum</name>
    <name type="common">Blood fluke</name>
    <dbReference type="NCBI Taxonomy" id="6182"/>
    <lineage>
        <taxon>Eukaryota</taxon>
        <taxon>Metazoa</taxon>
        <taxon>Spiralia</taxon>
        <taxon>Lophotrochozoa</taxon>
        <taxon>Platyhelminthes</taxon>
        <taxon>Trematoda</taxon>
        <taxon>Digenea</taxon>
        <taxon>Strigeidida</taxon>
        <taxon>Schistosomatoidea</taxon>
        <taxon>Schistosomatidae</taxon>
        <taxon>Schistosoma</taxon>
    </lineage>
</organism>
<gene>
    <name evidence="1" type="ORF">EWB00_009029</name>
</gene>
<accession>A0A4Z2DS40</accession>
<keyword evidence="2" id="KW-1185">Reference proteome</keyword>
<dbReference type="EMBL" id="SKCS01000051">
    <property type="protein sequence ID" value="TNN19292.1"/>
    <property type="molecule type" value="Genomic_DNA"/>
</dbReference>
<dbReference type="EMBL" id="SKCS01000051">
    <property type="protein sequence ID" value="TNN19290.1"/>
    <property type="molecule type" value="Genomic_DNA"/>
</dbReference>
<dbReference type="STRING" id="6182.A0A4Z2DS40"/>
<feature type="non-terminal residue" evidence="1">
    <location>
        <position position="312"/>
    </location>
</feature>
<evidence type="ECO:0000313" key="1">
    <source>
        <dbReference type="EMBL" id="TNN19293.1"/>
    </source>
</evidence>
<name>A0A4Z2DS40_SCHJA</name>
<dbReference type="EMBL" id="SKCS01000051">
    <property type="protein sequence ID" value="TNN19293.1"/>
    <property type="molecule type" value="Genomic_DNA"/>
</dbReference>
<dbReference type="Proteomes" id="UP000311919">
    <property type="component" value="Unassembled WGS sequence"/>
</dbReference>
<dbReference type="AlphaFoldDB" id="A0A4Z2DS40"/>
<proteinExistence type="predicted"/>
<comment type="caution">
    <text evidence="1">The sequence shown here is derived from an EMBL/GenBank/DDBJ whole genome shotgun (WGS) entry which is preliminary data.</text>
</comment>
<reference evidence="1 2" key="1">
    <citation type="submission" date="2019-03" db="EMBL/GenBank/DDBJ databases">
        <title>An improved genome assembly of the fluke Schistosoma japonicum.</title>
        <authorList>
            <person name="Hu W."/>
            <person name="Luo F."/>
            <person name="Yin M."/>
            <person name="Mo X."/>
            <person name="Sun C."/>
            <person name="Wu Q."/>
            <person name="Zhu B."/>
            <person name="Xiang M."/>
            <person name="Wang J."/>
            <person name="Wang Y."/>
            <person name="Zhang T."/>
            <person name="Xu B."/>
            <person name="Zheng H."/>
            <person name="Feng Z."/>
        </authorList>
    </citation>
    <scope>NUCLEOTIDE SEQUENCE [LARGE SCALE GENOMIC DNA]</scope>
    <source>
        <strain evidence="1">HuSjv2</strain>
        <tissue evidence="1">Worms</tissue>
    </source>
</reference>